<organism evidence="1">
    <name type="scientific">marine sediment metagenome</name>
    <dbReference type="NCBI Taxonomy" id="412755"/>
    <lineage>
        <taxon>unclassified sequences</taxon>
        <taxon>metagenomes</taxon>
        <taxon>ecological metagenomes</taxon>
    </lineage>
</organism>
<accession>A0A0F9H2I2</accession>
<gene>
    <name evidence="1" type="ORF">LCGC14_1836910</name>
</gene>
<dbReference type="EMBL" id="LAZR01018225">
    <property type="protein sequence ID" value="KKL97201.1"/>
    <property type="molecule type" value="Genomic_DNA"/>
</dbReference>
<proteinExistence type="predicted"/>
<feature type="non-terminal residue" evidence="1">
    <location>
        <position position="29"/>
    </location>
</feature>
<dbReference type="AlphaFoldDB" id="A0A0F9H2I2"/>
<evidence type="ECO:0000313" key="1">
    <source>
        <dbReference type="EMBL" id="KKL97201.1"/>
    </source>
</evidence>
<protein>
    <submittedName>
        <fullName evidence="1">Uncharacterized protein</fullName>
    </submittedName>
</protein>
<name>A0A0F9H2I2_9ZZZZ</name>
<comment type="caution">
    <text evidence="1">The sequence shown here is derived from an EMBL/GenBank/DDBJ whole genome shotgun (WGS) entry which is preliminary data.</text>
</comment>
<sequence>MRVCDVCKKILKRDDNWWSTSFSPNSNIS</sequence>
<reference evidence="1" key="1">
    <citation type="journal article" date="2015" name="Nature">
        <title>Complex archaea that bridge the gap between prokaryotes and eukaryotes.</title>
        <authorList>
            <person name="Spang A."/>
            <person name="Saw J.H."/>
            <person name="Jorgensen S.L."/>
            <person name="Zaremba-Niedzwiedzka K."/>
            <person name="Martijn J."/>
            <person name="Lind A.E."/>
            <person name="van Eijk R."/>
            <person name="Schleper C."/>
            <person name="Guy L."/>
            <person name="Ettema T.J."/>
        </authorList>
    </citation>
    <scope>NUCLEOTIDE SEQUENCE</scope>
</reference>